<keyword evidence="1 2" id="KW-0238">DNA-binding</keyword>
<dbReference type="HOGENOM" id="CLU_069356_1_0_5"/>
<gene>
    <name evidence="4" type="ORF">OA238_c03760</name>
</gene>
<dbReference type="InterPro" id="IPR009057">
    <property type="entry name" value="Homeodomain-like_sf"/>
</dbReference>
<name>M9RDF9_9RHOB</name>
<dbReference type="STRING" id="391616.OA238_c03760"/>
<keyword evidence="5" id="KW-1185">Reference proteome</keyword>
<dbReference type="AlphaFoldDB" id="M9RDF9"/>
<dbReference type="Pfam" id="PF08362">
    <property type="entry name" value="TetR_C_3"/>
    <property type="match status" value="1"/>
</dbReference>
<evidence type="ECO:0000313" key="4">
    <source>
        <dbReference type="EMBL" id="AGI70624.1"/>
    </source>
</evidence>
<dbReference type="Gene3D" id="1.10.357.10">
    <property type="entry name" value="Tetracycline Repressor, domain 2"/>
    <property type="match status" value="1"/>
</dbReference>
<dbReference type="InterPro" id="IPR050109">
    <property type="entry name" value="HTH-type_TetR-like_transc_reg"/>
</dbReference>
<dbReference type="EMBL" id="CP003742">
    <property type="protein sequence ID" value="AGI70624.1"/>
    <property type="molecule type" value="Genomic_DNA"/>
</dbReference>
<feature type="domain" description="HTH tetR-type" evidence="3">
    <location>
        <begin position="14"/>
        <end position="74"/>
    </location>
</feature>
<dbReference type="SUPFAM" id="SSF48498">
    <property type="entry name" value="Tetracyclin repressor-like, C-terminal domain"/>
    <property type="match status" value="1"/>
</dbReference>
<feature type="DNA-binding region" description="H-T-H motif" evidence="2">
    <location>
        <begin position="37"/>
        <end position="56"/>
    </location>
</feature>
<organism evidence="4 5">
    <name type="scientific">Octadecabacter arcticus 238</name>
    <dbReference type="NCBI Taxonomy" id="391616"/>
    <lineage>
        <taxon>Bacteria</taxon>
        <taxon>Pseudomonadati</taxon>
        <taxon>Pseudomonadota</taxon>
        <taxon>Alphaproteobacteria</taxon>
        <taxon>Rhodobacterales</taxon>
        <taxon>Roseobacteraceae</taxon>
        <taxon>Octadecabacter</taxon>
    </lineage>
</organism>
<dbReference type="RefSeq" id="WP_015493860.1">
    <property type="nucleotide sequence ID" value="NC_020908.1"/>
</dbReference>
<dbReference type="GO" id="GO:0000976">
    <property type="term" value="F:transcription cis-regulatory region binding"/>
    <property type="evidence" value="ECO:0007669"/>
    <property type="project" value="TreeGrafter"/>
</dbReference>
<dbReference type="PANTHER" id="PTHR30055:SF196">
    <property type="entry name" value="HTH-TYPE TRANSCRIPTIONAL REGULATOR RUTR"/>
    <property type="match status" value="1"/>
</dbReference>
<evidence type="ECO:0000256" key="1">
    <source>
        <dbReference type="ARBA" id="ARBA00023125"/>
    </source>
</evidence>
<dbReference type="PANTHER" id="PTHR30055">
    <property type="entry name" value="HTH-TYPE TRANSCRIPTIONAL REGULATOR RUTR"/>
    <property type="match status" value="1"/>
</dbReference>
<dbReference type="GO" id="GO:0003700">
    <property type="term" value="F:DNA-binding transcription factor activity"/>
    <property type="evidence" value="ECO:0007669"/>
    <property type="project" value="TreeGrafter"/>
</dbReference>
<dbReference type="InterPro" id="IPR013573">
    <property type="entry name" value="Tscrpt_reg_YcdC_C"/>
</dbReference>
<dbReference type="InterPro" id="IPR001647">
    <property type="entry name" value="HTH_TetR"/>
</dbReference>
<reference evidence="4 5" key="1">
    <citation type="journal article" date="2013" name="PLoS ONE">
        <title>Poles Apart: Arctic and Antarctic Octadecabacter strains Share High Genome Plasticity and a New Type of Xanthorhodopsin.</title>
        <authorList>
            <person name="Vollmers J."/>
            <person name="Voget S."/>
            <person name="Dietrich S."/>
            <person name="Gollnow K."/>
            <person name="Smits M."/>
            <person name="Meyer K."/>
            <person name="Brinkhoff T."/>
            <person name="Simon M."/>
            <person name="Daniel R."/>
        </authorList>
    </citation>
    <scope>NUCLEOTIDE SEQUENCE [LARGE SCALE GENOMIC DNA]</scope>
    <source>
        <strain evidence="4 5">238</strain>
    </source>
</reference>
<dbReference type="eggNOG" id="COG1309">
    <property type="taxonomic scope" value="Bacteria"/>
</dbReference>
<accession>M9RDF9</accession>
<dbReference type="PROSITE" id="PS50977">
    <property type="entry name" value="HTH_TETR_2"/>
    <property type="match status" value="1"/>
</dbReference>
<dbReference type="OrthoDB" id="2356263at2"/>
<dbReference type="Pfam" id="PF00440">
    <property type="entry name" value="TetR_N"/>
    <property type="match status" value="1"/>
</dbReference>
<dbReference type="Proteomes" id="UP000004688">
    <property type="component" value="Chromosome"/>
</dbReference>
<dbReference type="PRINTS" id="PR00455">
    <property type="entry name" value="HTHTETR"/>
</dbReference>
<dbReference type="Gene3D" id="1.10.10.60">
    <property type="entry name" value="Homeodomain-like"/>
    <property type="match status" value="1"/>
</dbReference>
<evidence type="ECO:0000256" key="2">
    <source>
        <dbReference type="PROSITE-ProRule" id="PRU00335"/>
    </source>
</evidence>
<dbReference type="GO" id="GO:0045892">
    <property type="term" value="P:negative regulation of DNA-templated transcription"/>
    <property type="evidence" value="ECO:0007669"/>
    <property type="project" value="InterPro"/>
</dbReference>
<dbReference type="SUPFAM" id="SSF46689">
    <property type="entry name" value="Homeodomain-like"/>
    <property type="match status" value="1"/>
</dbReference>
<proteinExistence type="predicted"/>
<evidence type="ECO:0000259" key="3">
    <source>
        <dbReference type="PROSITE" id="PS50977"/>
    </source>
</evidence>
<evidence type="ECO:0000313" key="5">
    <source>
        <dbReference type="Proteomes" id="UP000004688"/>
    </source>
</evidence>
<dbReference type="KEGG" id="oar:OA238_c03760"/>
<protein>
    <submittedName>
        <fullName evidence="4">Putative HTH-type transcriptional regulator</fullName>
    </submittedName>
</protein>
<dbReference type="InterPro" id="IPR036271">
    <property type="entry name" value="Tet_transcr_reg_TetR-rel_C_sf"/>
</dbReference>
<sequence length="209" mass="23413">MTKSGTKSDTRIQKKNRAAILSAGLMVFSQFGFRGSTLDLVAEEAGLSKPNLLYYFRSKDAIYTALLAKLLEDWLEPLREINADGDPVEELLAYSKRKLDMSQHYPRESRLFANEIIQGAPRIGDVLRGELRELVDEIAVVINGWAAAGRINKVDPYHLIFSIWAQTQHYADFDVQVRAILGGTDPFDGAEHHLEAMLRGLLTPQVGQK</sequence>